<dbReference type="InterPro" id="IPR016024">
    <property type="entry name" value="ARM-type_fold"/>
</dbReference>
<dbReference type="CDD" id="cd09487">
    <property type="entry name" value="SAM_superfamily"/>
    <property type="match status" value="1"/>
</dbReference>
<evidence type="ECO:0008006" key="3">
    <source>
        <dbReference type="Google" id="ProtNLM"/>
    </source>
</evidence>
<organism evidence="1 2">
    <name type="scientific">Chlorella ohadii</name>
    <dbReference type="NCBI Taxonomy" id="2649997"/>
    <lineage>
        <taxon>Eukaryota</taxon>
        <taxon>Viridiplantae</taxon>
        <taxon>Chlorophyta</taxon>
        <taxon>core chlorophytes</taxon>
        <taxon>Trebouxiophyceae</taxon>
        <taxon>Chlorellales</taxon>
        <taxon>Chlorellaceae</taxon>
        <taxon>Chlorella clade</taxon>
        <taxon>Chlorella</taxon>
    </lineage>
</organism>
<dbReference type="Gene3D" id="1.25.10.10">
    <property type="entry name" value="Leucine-rich Repeat Variant"/>
    <property type="match status" value="3"/>
</dbReference>
<protein>
    <recommendedName>
        <fullName evidence="3">SAM domain-containing protein</fullName>
    </recommendedName>
</protein>
<gene>
    <name evidence="1" type="ORF">COHA_001635</name>
</gene>
<keyword evidence="2" id="KW-1185">Reference proteome</keyword>
<comment type="caution">
    <text evidence="1">The sequence shown here is derived from an EMBL/GenBank/DDBJ whole genome shotgun (WGS) entry which is preliminary data.</text>
</comment>
<dbReference type="SMART" id="SM00185">
    <property type="entry name" value="ARM"/>
    <property type="match status" value="5"/>
</dbReference>
<dbReference type="Proteomes" id="UP001205105">
    <property type="component" value="Unassembled WGS sequence"/>
</dbReference>
<dbReference type="InterPro" id="IPR011989">
    <property type="entry name" value="ARM-like"/>
</dbReference>
<proteinExistence type="predicted"/>
<reference evidence="1" key="1">
    <citation type="submission" date="2020-11" db="EMBL/GenBank/DDBJ databases">
        <title>Chlorella ohadii genome sequencing and assembly.</title>
        <authorList>
            <person name="Murik O."/>
            <person name="Treves H."/>
            <person name="Kedem I."/>
            <person name="Shotland Y."/>
            <person name="Kaplan A."/>
        </authorList>
    </citation>
    <scope>NUCLEOTIDE SEQUENCE</scope>
    <source>
        <strain evidence="1">1</strain>
    </source>
</reference>
<sequence>MGLLDLLTGRRSWKWRPGGAPPPPAVLAAAAAALRQLGPKAAAEREAVLRQLATLVDPEAEKQGREAAAAAAAAMGSDAELLEAAAQAVRPSARPSEPAVEASKRVWIALGAPVFVPSAMHGFRPSRAAFCKAAAQLATRLAAASPAAAAALADSALVGSLAALLEAPSTAISPNAKWDALGFFRQAARRQAVREAMDEEGAPAAVVSALRGATDAGDWPLAGEAAWALELMGGMSRRLASGIGEAGGVEALLSLLHSARQQQPATRELPRDEEAAEAAEVALHALLVLLTDSRRSRVRLQRAGGAAELAAAFQDDRLGWEPREQAVGLLQDLAAALAQDGVGEEAIVAAATATSAASPSSAPPSGAAVRQEWADIVLPALVGVLQQRRGEHLQESKEAAAGVLAKFAGNGTSCAAAVGEAQAVKPLLQLLHAGSQLAGGDRRTAIAALQALEPLVAEPGCQAQLAEPCISASSQVDLLGLLRPLLAAATAPELSLSAYAASPLAGAWADALSGGQTVAAGWHAAAVASALCSGGGSQTQALQDALVSRGMLPVLARFAVADVPLQPPGAAAVAAGLAAQLGGRRVDELLMAIKCSVAGLLRSLSMRRAHHAALRACPGLLPALHRLLLPGARGWTELKAAAKKVLTNLGELEDTNRPLLTLSPAQLRALLEGQGIDASRLAERSIGGAEFVRLTDSDLRELGGLGQSHRLLRVLRAHEAFAEIDACGTRDGTVSLAKLVVWLGNRGFRQAEVVPLAEGLIDLMDEDRDDAAGFADFLRARRCYDEFLARTMADVQPPSKRRRTDSRMG</sequence>
<dbReference type="SUPFAM" id="SSF48371">
    <property type="entry name" value="ARM repeat"/>
    <property type="match status" value="1"/>
</dbReference>
<dbReference type="PANTHER" id="PTHR46043:SF13">
    <property type="entry name" value="ARM REPEAT SUPERFAMILY PROTEIN"/>
    <property type="match status" value="1"/>
</dbReference>
<evidence type="ECO:0000313" key="2">
    <source>
        <dbReference type="Proteomes" id="UP001205105"/>
    </source>
</evidence>
<dbReference type="Gene3D" id="1.10.238.10">
    <property type="entry name" value="EF-hand"/>
    <property type="match status" value="1"/>
</dbReference>
<dbReference type="AlphaFoldDB" id="A0AAD5DW61"/>
<accession>A0AAD5DW61</accession>
<name>A0AAD5DW61_9CHLO</name>
<dbReference type="PANTHER" id="PTHR46043">
    <property type="entry name" value="ARM REPEAT SUPERFAMILY PROTEIN"/>
    <property type="match status" value="1"/>
</dbReference>
<evidence type="ECO:0000313" key="1">
    <source>
        <dbReference type="EMBL" id="KAI7844752.1"/>
    </source>
</evidence>
<dbReference type="EMBL" id="JADXDR010000024">
    <property type="protein sequence ID" value="KAI7844752.1"/>
    <property type="molecule type" value="Genomic_DNA"/>
</dbReference>
<dbReference type="InterPro" id="IPR000225">
    <property type="entry name" value="Armadillo"/>
</dbReference>